<dbReference type="SUPFAM" id="SSF52402">
    <property type="entry name" value="Adenine nucleotide alpha hydrolases-like"/>
    <property type="match status" value="1"/>
</dbReference>
<keyword evidence="5 10" id="KW-0067">ATP-binding</keyword>
<evidence type="ECO:0000259" key="12">
    <source>
        <dbReference type="PROSITE" id="PS51278"/>
    </source>
</evidence>
<dbReference type="Gene3D" id="3.40.50.620">
    <property type="entry name" value="HUPs"/>
    <property type="match status" value="1"/>
</dbReference>
<dbReference type="Pfam" id="PF13537">
    <property type="entry name" value="GATase_7"/>
    <property type="match status" value="1"/>
</dbReference>
<keyword evidence="7 9" id="KW-0315">Glutamine amidotransferase</keyword>
<evidence type="ECO:0000256" key="4">
    <source>
        <dbReference type="ARBA" id="ARBA00022741"/>
    </source>
</evidence>
<dbReference type="NCBIfam" id="TIGR01536">
    <property type="entry name" value="asn_synth_AEB"/>
    <property type="match status" value="1"/>
</dbReference>
<comment type="catalytic activity">
    <reaction evidence="8">
        <text>L-aspartate + L-glutamine + ATP + H2O = L-asparagine + L-glutamate + AMP + diphosphate + H(+)</text>
        <dbReference type="Rhea" id="RHEA:12228"/>
        <dbReference type="ChEBI" id="CHEBI:15377"/>
        <dbReference type="ChEBI" id="CHEBI:15378"/>
        <dbReference type="ChEBI" id="CHEBI:29985"/>
        <dbReference type="ChEBI" id="CHEBI:29991"/>
        <dbReference type="ChEBI" id="CHEBI:30616"/>
        <dbReference type="ChEBI" id="CHEBI:33019"/>
        <dbReference type="ChEBI" id="CHEBI:58048"/>
        <dbReference type="ChEBI" id="CHEBI:58359"/>
        <dbReference type="ChEBI" id="CHEBI:456215"/>
        <dbReference type="EC" id="6.3.5.4"/>
    </reaction>
</comment>
<dbReference type="PANTHER" id="PTHR43284">
    <property type="entry name" value="ASPARAGINE SYNTHETASE (GLUTAMINE-HYDROLYZING)"/>
    <property type="match status" value="1"/>
</dbReference>
<dbReference type="EMBL" id="AP014680">
    <property type="protein sequence ID" value="BAP86765.1"/>
    <property type="molecule type" value="Genomic_DNA"/>
</dbReference>
<dbReference type="PROSITE" id="PS51278">
    <property type="entry name" value="GATASE_TYPE_2"/>
    <property type="match status" value="1"/>
</dbReference>
<evidence type="ECO:0000256" key="9">
    <source>
        <dbReference type="PIRSR" id="PIRSR001589-1"/>
    </source>
</evidence>
<dbReference type="KEGG" id="lho:LOOC260_122600"/>
<keyword evidence="4 10" id="KW-0547">Nucleotide-binding</keyword>
<dbReference type="InterPro" id="IPR017932">
    <property type="entry name" value="GATase_2_dom"/>
</dbReference>
<dbReference type="InterPro" id="IPR014729">
    <property type="entry name" value="Rossmann-like_a/b/a_fold"/>
</dbReference>
<gene>
    <name evidence="13" type="primary">asnB</name>
    <name evidence="13" type="ORF">LOOC260_122600</name>
</gene>
<keyword evidence="9" id="KW-0028">Amino-acid biosynthesis</keyword>
<dbReference type="CDD" id="cd00712">
    <property type="entry name" value="AsnB"/>
    <property type="match status" value="1"/>
</dbReference>
<comment type="pathway">
    <text evidence="1">Amino-acid biosynthesis; L-asparagine biosynthesis; L-asparagine from L-aspartate (L-Gln route): step 1/1.</text>
</comment>
<evidence type="ECO:0000256" key="3">
    <source>
        <dbReference type="ARBA" id="ARBA00012737"/>
    </source>
</evidence>
<evidence type="ECO:0000256" key="5">
    <source>
        <dbReference type="ARBA" id="ARBA00022840"/>
    </source>
</evidence>
<protein>
    <recommendedName>
        <fullName evidence="3">asparagine synthase (glutamine-hydrolyzing)</fullName>
        <ecNumber evidence="3">6.3.5.4</ecNumber>
    </recommendedName>
</protein>
<dbReference type="PIRSF" id="PIRSF001589">
    <property type="entry name" value="Asn_synthetase_glu-h"/>
    <property type="match status" value="1"/>
</dbReference>
<feature type="active site" description="For GATase activity" evidence="9">
    <location>
        <position position="2"/>
    </location>
</feature>
<dbReference type="GO" id="GO:0004066">
    <property type="term" value="F:asparagine synthase (glutamine-hydrolyzing) activity"/>
    <property type="evidence" value="ECO:0007669"/>
    <property type="project" value="UniProtKB-EC"/>
</dbReference>
<dbReference type="CDD" id="cd01991">
    <property type="entry name" value="Asn_synthase_B_C"/>
    <property type="match status" value="1"/>
</dbReference>
<evidence type="ECO:0000256" key="7">
    <source>
        <dbReference type="ARBA" id="ARBA00022962"/>
    </source>
</evidence>
<evidence type="ECO:0000256" key="11">
    <source>
        <dbReference type="PIRSR" id="PIRSR001589-3"/>
    </source>
</evidence>
<feature type="binding site" evidence="10">
    <location>
        <position position="288"/>
    </location>
    <ligand>
        <name>ATP</name>
        <dbReference type="ChEBI" id="CHEBI:30616"/>
    </ligand>
</feature>
<dbReference type="Pfam" id="PF00733">
    <property type="entry name" value="Asn_synthase"/>
    <property type="match status" value="1"/>
</dbReference>
<dbReference type="STRING" id="1291742.LOOC260_122600"/>
<proteinExistence type="inferred from homology"/>
<dbReference type="InterPro" id="IPR029055">
    <property type="entry name" value="Ntn_hydrolases_N"/>
</dbReference>
<dbReference type="AlphaFoldDB" id="A0A0A1GXG3"/>
<organism evidence="13 14">
    <name type="scientific">Paucilactobacillus hokkaidonensis JCM 18461</name>
    <dbReference type="NCBI Taxonomy" id="1291742"/>
    <lineage>
        <taxon>Bacteria</taxon>
        <taxon>Bacillati</taxon>
        <taxon>Bacillota</taxon>
        <taxon>Bacilli</taxon>
        <taxon>Lactobacillales</taxon>
        <taxon>Lactobacillaceae</taxon>
        <taxon>Paucilactobacillus</taxon>
    </lineage>
</organism>
<feature type="domain" description="Glutamine amidotransferase type-2" evidence="12">
    <location>
        <begin position="2"/>
        <end position="213"/>
    </location>
</feature>
<evidence type="ECO:0000313" key="13">
    <source>
        <dbReference type="EMBL" id="BAP86765.1"/>
    </source>
</evidence>
<name>A0A0A1GXG3_9LACO</name>
<evidence type="ECO:0000313" key="14">
    <source>
        <dbReference type="Proteomes" id="UP000031620"/>
    </source>
</evidence>
<dbReference type="SUPFAM" id="SSF56235">
    <property type="entry name" value="N-terminal nucleophile aminohydrolases (Ntn hydrolases)"/>
    <property type="match status" value="1"/>
</dbReference>
<dbReference type="Proteomes" id="UP000031620">
    <property type="component" value="Chromosome"/>
</dbReference>
<evidence type="ECO:0000256" key="10">
    <source>
        <dbReference type="PIRSR" id="PIRSR001589-2"/>
    </source>
</evidence>
<dbReference type="EC" id="6.3.5.4" evidence="3"/>
<dbReference type="InterPro" id="IPR006426">
    <property type="entry name" value="Asn_synth_AEB"/>
</dbReference>
<feature type="binding site" evidence="10">
    <location>
        <position position="101"/>
    </location>
    <ligand>
        <name>L-glutamine</name>
        <dbReference type="ChEBI" id="CHEBI:58359"/>
    </ligand>
</feature>
<sequence>MCGFVGAIHQGKTGTETSLKDVKMMNHVITHRGPDDEGYFENEDITTGFRRLSIIDLAHGKQPLSYDQERYWIVFNGEIYNYLELRSELKADGFEFKTDSDTEVILGMYKKYGETAVKFLRGMFAFVIWDTQTHAVFGARDHFGIKPLHYAIQDENVYFASEKKSIVKLLNDRKVDDQALQDYMTFQYVPDPNTMSPDIKRLRPGHYFTKKPGSQMQIKRYFEPSFVPHKVTDESLLATKVADVLRDSVEKHMRSDVTVGSFLSGGVDSSIIVALARQLSPKIKTFSVGFEREGYSEIDVAKETAQRLDVENISKVITPAEFVDKFPQFIYHMDDPLADPAAVPQFFLAQLASEHSKVALTGEGADELFGGYNIYNEPNSLRMFNGFPHSMNVVINRMAHHLPAGLKGKSFLERGTTPLEQRFVGNAKIFNEDEKRQLLKHFDEQHPYTDITKPYYAASQGLDPISRMEDIDMHTWLVGDLLLNADRTSMAASLELRTPFIDKEVFRVAREIPAELKVANKTTKYILRKAAESFTPANVLYRRKLGFPVPIKFWLKNELYDWAVKIIDESQVDEYINKNYVRQLLDEHRNNKLNNARKIWTVLTFMVWHQVYVEHKYPELLD</sequence>
<comment type="similarity">
    <text evidence="2">Belongs to the asparagine synthetase family.</text>
</comment>
<reference evidence="13 14" key="1">
    <citation type="submission" date="2014-11" db="EMBL/GenBank/DDBJ databases">
        <title>Complete genome sequence and analysis of Lactobacillus hokkaidonensis LOOC260T.</title>
        <authorList>
            <person name="Tanizawa Y."/>
            <person name="Tohno M."/>
            <person name="Kaminuma E."/>
            <person name="Nakamura Y."/>
            <person name="Arita M."/>
        </authorList>
    </citation>
    <scope>NUCLEOTIDE SEQUENCE [LARGE SCALE GENOMIC DNA]</scope>
    <source>
        <strain evidence="13 14">LOOC260</strain>
    </source>
</reference>
<dbReference type="InterPro" id="IPR033738">
    <property type="entry name" value="AsnB_N"/>
</dbReference>
<dbReference type="Gene3D" id="3.60.20.10">
    <property type="entry name" value="Glutamine Phosphoribosylpyrophosphate, subunit 1, domain 1"/>
    <property type="match status" value="1"/>
</dbReference>
<evidence type="ECO:0000256" key="8">
    <source>
        <dbReference type="ARBA" id="ARBA00048741"/>
    </source>
</evidence>
<evidence type="ECO:0000256" key="1">
    <source>
        <dbReference type="ARBA" id="ARBA00005187"/>
    </source>
</evidence>
<keyword evidence="6 9" id="KW-0061">Asparagine biosynthesis</keyword>
<dbReference type="GO" id="GO:0006529">
    <property type="term" value="P:asparagine biosynthetic process"/>
    <property type="evidence" value="ECO:0007669"/>
    <property type="project" value="UniProtKB-KW"/>
</dbReference>
<accession>A0A0A1GXG3</accession>
<evidence type="ECO:0000256" key="2">
    <source>
        <dbReference type="ARBA" id="ARBA00005752"/>
    </source>
</evidence>
<dbReference type="InterPro" id="IPR051786">
    <property type="entry name" value="ASN_synthetase/amidase"/>
</dbReference>
<dbReference type="GO" id="GO:0005829">
    <property type="term" value="C:cytosol"/>
    <property type="evidence" value="ECO:0007669"/>
    <property type="project" value="TreeGrafter"/>
</dbReference>
<feature type="site" description="Important for beta-aspartyl-AMP intermediate formation" evidence="11">
    <location>
        <position position="363"/>
    </location>
</feature>
<evidence type="ECO:0000256" key="6">
    <source>
        <dbReference type="ARBA" id="ARBA00022888"/>
    </source>
</evidence>
<dbReference type="GO" id="GO:0005524">
    <property type="term" value="F:ATP binding"/>
    <property type="evidence" value="ECO:0007669"/>
    <property type="project" value="UniProtKB-KW"/>
</dbReference>
<dbReference type="PANTHER" id="PTHR43284:SF1">
    <property type="entry name" value="ASPARAGINE SYNTHETASE"/>
    <property type="match status" value="1"/>
</dbReference>
<dbReference type="InterPro" id="IPR001962">
    <property type="entry name" value="Asn_synthase"/>
</dbReference>
<dbReference type="RefSeq" id="WP_041095062.1">
    <property type="nucleotide sequence ID" value="NZ_AP014680.1"/>
</dbReference>
<dbReference type="HOGENOM" id="CLU_014658_3_0_9"/>